<comment type="caution">
    <text evidence="1">The sequence shown here is derived from an EMBL/GenBank/DDBJ whole genome shotgun (WGS) entry which is preliminary data.</text>
</comment>
<sequence length="158" mass="17677">MDVVELRLRSAENLKDVRRLKLGKLLHPDRAVAWLTTSPPPHRHSFTQLHPATYDHNVGTLFPTWQPDANSDLRVSLDGVRAPSNTSIVLQLLAHRRGSTLPTRKKHRLVGTATIPLNDIVSDIGGPTSYRTWQLLSYNLRGPSGRNEGILNLSARVR</sequence>
<dbReference type="OrthoDB" id="884464at2759"/>
<reference evidence="1" key="1">
    <citation type="submission" date="2021-01" db="EMBL/GenBank/DDBJ databases">
        <title>Adiantum capillus-veneris genome.</title>
        <authorList>
            <person name="Fang Y."/>
            <person name="Liao Q."/>
        </authorList>
    </citation>
    <scope>NUCLEOTIDE SEQUENCE</scope>
    <source>
        <strain evidence="1">H3</strain>
        <tissue evidence="1">Leaf</tissue>
    </source>
</reference>
<gene>
    <name evidence="1" type="ORF">GOP47_0007962</name>
</gene>
<protein>
    <submittedName>
        <fullName evidence="1">Uncharacterized protein</fullName>
    </submittedName>
</protein>
<proteinExistence type="predicted"/>
<name>A0A9D4V2M1_ADICA</name>
<accession>A0A9D4V2M1</accession>
<dbReference type="PANTHER" id="PTHR32246">
    <property type="entry name" value="INGRESSION PROTEIN FIC1"/>
    <property type="match status" value="1"/>
</dbReference>
<evidence type="ECO:0000313" key="2">
    <source>
        <dbReference type="Proteomes" id="UP000886520"/>
    </source>
</evidence>
<dbReference type="AlphaFoldDB" id="A0A9D4V2M1"/>
<dbReference type="Proteomes" id="UP000886520">
    <property type="component" value="Chromosome 7"/>
</dbReference>
<evidence type="ECO:0000313" key="1">
    <source>
        <dbReference type="EMBL" id="KAI5078138.1"/>
    </source>
</evidence>
<dbReference type="PANTHER" id="PTHR32246:SF173">
    <property type="entry name" value="C2 DOMAIN-CONTAINING PROTEIN"/>
    <property type="match status" value="1"/>
</dbReference>
<organism evidence="1 2">
    <name type="scientific">Adiantum capillus-veneris</name>
    <name type="common">Maidenhair fern</name>
    <dbReference type="NCBI Taxonomy" id="13818"/>
    <lineage>
        <taxon>Eukaryota</taxon>
        <taxon>Viridiplantae</taxon>
        <taxon>Streptophyta</taxon>
        <taxon>Embryophyta</taxon>
        <taxon>Tracheophyta</taxon>
        <taxon>Polypodiopsida</taxon>
        <taxon>Polypodiidae</taxon>
        <taxon>Polypodiales</taxon>
        <taxon>Pteridineae</taxon>
        <taxon>Pteridaceae</taxon>
        <taxon>Vittarioideae</taxon>
        <taxon>Adiantum</taxon>
    </lineage>
</organism>
<dbReference type="EMBL" id="JABFUD020000007">
    <property type="protein sequence ID" value="KAI5078138.1"/>
    <property type="molecule type" value="Genomic_DNA"/>
</dbReference>
<keyword evidence="2" id="KW-1185">Reference proteome</keyword>